<reference evidence="2" key="1">
    <citation type="submission" date="2011-10" db="EMBL/GenBank/DDBJ databases">
        <authorList>
            <consortium name="Soft-shell Turtle Genome Consortium"/>
        </authorList>
    </citation>
    <scope>NUCLEOTIDE SEQUENCE [LARGE SCALE GENOMIC DNA]</scope>
    <source>
        <strain evidence="2">Daiwa-1</strain>
    </source>
</reference>
<sequence length="125" mass="13510">MLQAGVPGFACSLIASGVKEFPHVCPQDLHVVMNELQGTDCVLLFHAEQDLGHWNPAREDPTEYGAFLDSRPDAMETEAVQTVAALCLQYTVPCHILHLSSARALPVIREAGQKGAPLTAETAHH</sequence>
<reference evidence="1" key="3">
    <citation type="submission" date="2025-08" db="UniProtKB">
        <authorList>
            <consortium name="Ensembl"/>
        </authorList>
    </citation>
    <scope>IDENTIFICATION</scope>
</reference>
<dbReference type="GO" id="GO:0005737">
    <property type="term" value="C:cytoplasm"/>
    <property type="evidence" value="ECO:0007669"/>
    <property type="project" value="TreeGrafter"/>
</dbReference>
<keyword evidence="2" id="KW-1185">Reference proteome</keyword>
<reference evidence="1" key="4">
    <citation type="submission" date="2025-09" db="UniProtKB">
        <authorList>
            <consortium name="Ensembl"/>
        </authorList>
    </citation>
    <scope>IDENTIFICATION</scope>
</reference>
<name>K7F6E2_PELSI</name>
<accession>K7F6E2</accession>
<dbReference type="STRING" id="13735.ENSPSIP00000003602"/>
<protein>
    <recommendedName>
        <fullName evidence="3">Carbohydrate deacetylase</fullName>
    </recommendedName>
</protein>
<dbReference type="GO" id="GO:0006145">
    <property type="term" value="P:purine nucleobase catabolic process"/>
    <property type="evidence" value="ECO:0007669"/>
    <property type="project" value="TreeGrafter"/>
</dbReference>
<dbReference type="HOGENOM" id="CLU_1991941_0_0_1"/>
<dbReference type="Proteomes" id="UP000007267">
    <property type="component" value="Unassembled WGS sequence"/>
</dbReference>
<evidence type="ECO:0000313" key="1">
    <source>
        <dbReference type="Ensembl" id="ENSPSIP00000003602.1"/>
    </source>
</evidence>
<dbReference type="PANTHER" id="PTHR43668">
    <property type="entry name" value="ALLANTOINASE"/>
    <property type="match status" value="1"/>
</dbReference>
<dbReference type="GeneTree" id="ENSGT01030000234527"/>
<dbReference type="GO" id="GO:0004038">
    <property type="term" value="F:allantoinase activity"/>
    <property type="evidence" value="ECO:0007669"/>
    <property type="project" value="TreeGrafter"/>
</dbReference>
<dbReference type="PANTHER" id="PTHR43668:SF2">
    <property type="entry name" value="ALLANTOINASE"/>
    <property type="match status" value="1"/>
</dbReference>
<dbReference type="AlphaFoldDB" id="K7F6E2"/>
<dbReference type="EMBL" id="AGCU01071009">
    <property type="status" value="NOT_ANNOTATED_CDS"/>
    <property type="molecule type" value="Genomic_DNA"/>
</dbReference>
<dbReference type="Gene3D" id="3.20.20.140">
    <property type="entry name" value="Metal-dependent hydrolases"/>
    <property type="match status" value="1"/>
</dbReference>
<dbReference type="EMBL" id="AGCU01071010">
    <property type="status" value="NOT_ANNOTATED_CDS"/>
    <property type="molecule type" value="Genomic_DNA"/>
</dbReference>
<organism evidence="1 2">
    <name type="scientific">Pelodiscus sinensis</name>
    <name type="common">Chinese softshell turtle</name>
    <name type="synonym">Trionyx sinensis</name>
    <dbReference type="NCBI Taxonomy" id="13735"/>
    <lineage>
        <taxon>Eukaryota</taxon>
        <taxon>Metazoa</taxon>
        <taxon>Chordata</taxon>
        <taxon>Craniata</taxon>
        <taxon>Vertebrata</taxon>
        <taxon>Euteleostomi</taxon>
        <taxon>Archelosauria</taxon>
        <taxon>Testudinata</taxon>
        <taxon>Testudines</taxon>
        <taxon>Cryptodira</taxon>
        <taxon>Trionychia</taxon>
        <taxon>Trionychidae</taxon>
        <taxon>Pelodiscus</taxon>
    </lineage>
</organism>
<evidence type="ECO:0000313" key="2">
    <source>
        <dbReference type="Proteomes" id="UP000007267"/>
    </source>
</evidence>
<dbReference type="Ensembl" id="ENSPSIT00000003621.1">
    <property type="protein sequence ID" value="ENSPSIP00000003602.1"/>
    <property type="gene ID" value="ENSPSIG00000003429.1"/>
</dbReference>
<evidence type="ECO:0008006" key="3">
    <source>
        <dbReference type="Google" id="ProtNLM"/>
    </source>
</evidence>
<dbReference type="eggNOG" id="KOG2584">
    <property type="taxonomic scope" value="Eukaryota"/>
</dbReference>
<dbReference type="InterPro" id="IPR032466">
    <property type="entry name" value="Metal_Hydrolase"/>
</dbReference>
<dbReference type="SUPFAM" id="SSF51556">
    <property type="entry name" value="Metallo-dependent hydrolases"/>
    <property type="match status" value="1"/>
</dbReference>
<dbReference type="InterPro" id="IPR050138">
    <property type="entry name" value="DHOase/Allantoinase_Hydrolase"/>
</dbReference>
<proteinExistence type="predicted"/>
<reference evidence="2" key="2">
    <citation type="journal article" date="2013" name="Nat. Genet.">
        <title>The draft genomes of soft-shell turtle and green sea turtle yield insights into the development and evolution of the turtle-specific body plan.</title>
        <authorList>
            <person name="Wang Z."/>
            <person name="Pascual-Anaya J."/>
            <person name="Zadissa A."/>
            <person name="Li W."/>
            <person name="Niimura Y."/>
            <person name="Huang Z."/>
            <person name="Li C."/>
            <person name="White S."/>
            <person name="Xiong Z."/>
            <person name="Fang D."/>
            <person name="Wang B."/>
            <person name="Ming Y."/>
            <person name="Chen Y."/>
            <person name="Zheng Y."/>
            <person name="Kuraku S."/>
            <person name="Pignatelli M."/>
            <person name="Herrero J."/>
            <person name="Beal K."/>
            <person name="Nozawa M."/>
            <person name="Li Q."/>
            <person name="Wang J."/>
            <person name="Zhang H."/>
            <person name="Yu L."/>
            <person name="Shigenobu S."/>
            <person name="Wang J."/>
            <person name="Liu J."/>
            <person name="Flicek P."/>
            <person name="Searle S."/>
            <person name="Wang J."/>
            <person name="Kuratani S."/>
            <person name="Yin Y."/>
            <person name="Aken B."/>
            <person name="Zhang G."/>
            <person name="Irie N."/>
        </authorList>
    </citation>
    <scope>NUCLEOTIDE SEQUENCE [LARGE SCALE GENOMIC DNA]</scope>
    <source>
        <strain evidence="2">Daiwa-1</strain>
    </source>
</reference>